<organism evidence="1 2">
    <name type="scientific">Myxococcus llanfairpwllgwyngyllgogerychwyrndrobwllllantysiliogogogochensis</name>
    <dbReference type="NCBI Taxonomy" id="2590453"/>
    <lineage>
        <taxon>Bacteria</taxon>
        <taxon>Pseudomonadati</taxon>
        <taxon>Myxococcota</taxon>
        <taxon>Myxococcia</taxon>
        <taxon>Myxococcales</taxon>
        <taxon>Cystobacterineae</taxon>
        <taxon>Myxococcaceae</taxon>
        <taxon>Myxococcus</taxon>
    </lineage>
</organism>
<proteinExistence type="predicted"/>
<gene>
    <name evidence="1" type="ORF">FJV41_02965</name>
</gene>
<dbReference type="Pfam" id="PF04250">
    <property type="entry name" value="DUF429"/>
    <property type="match status" value="1"/>
</dbReference>
<evidence type="ECO:0000313" key="1">
    <source>
        <dbReference type="EMBL" id="TQF17416.1"/>
    </source>
</evidence>
<dbReference type="Proteomes" id="UP000315369">
    <property type="component" value="Unassembled WGS sequence"/>
</dbReference>
<keyword evidence="2" id="KW-1185">Reference proteome</keyword>
<dbReference type="RefSeq" id="WP_141640858.1">
    <property type="nucleotide sequence ID" value="NZ_VIFM01000007.1"/>
</dbReference>
<evidence type="ECO:0000313" key="2">
    <source>
        <dbReference type="Proteomes" id="UP000315369"/>
    </source>
</evidence>
<accession>A0A540X7X4</accession>
<protein>
    <submittedName>
        <fullName evidence="1">DUF429 domain-containing protein</fullName>
    </submittedName>
</protein>
<dbReference type="EMBL" id="VIFM01000007">
    <property type="protein sequence ID" value="TQF17416.1"/>
    <property type="molecule type" value="Genomic_DNA"/>
</dbReference>
<reference evidence="1 2" key="1">
    <citation type="submission" date="2019-06" db="EMBL/GenBank/DDBJ databases">
        <authorList>
            <person name="Livingstone P."/>
            <person name="Whitworth D."/>
        </authorList>
    </citation>
    <scope>NUCLEOTIDE SEQUENCE [LARGE SCALE GENOMIC DNA]</scope>
    <source>
        <strain evidence="1 2">AM401</strain>
    </source>
</reference>
<dbReference type="AlphaFoldDB" id="A0A540X7X4"/>
<comment type="caution">
    <text evidence="1">The sequence shown here is derived from an EMBL/GenBank/DDBJ whole genome shotgun (WGS) entry which is preliminary data.</text>
</comment>
<sequence>MTPRLSSCRMWLPHQGRAVGVDWSGAAHAHRKVWAATLCFQGGQGRLQCLQRPFTSKGANTVSEGLGPWLSAQDADVVGLDFCFSLEVSQLASLGLPTTGPQELGRAISATFDSAESFRAAVGPEKKRVTEVACSAPFAPTNLRMYKQTYWGLRALGSCRGAFPPWSTSPRPALVEVLPAEVVRWLGLPKTYKGRGVEERRREILRRVRASTDLLIPDSDLLTMVSDADGDALDALLAALSAASAWASGFTGAPPTSASTGEGWIFSVRQRPEQ</sequence>
<dbReference type="InterPro" id="IPR007362">
    <property type="entry name" value="DUF429"/>
</dbReference>
<name>A0A540X7X4_9BACT</name>
<dbReference type="OrthoDB" id="8338566at2"/>